<name>A0A0C9XCQ6_9AGAR</name>
<organism evidence="1 2">
    <name type="scientific">Laccaria amethystina LaAM-08-1</name>
    <dbReference type="NCBI Taxonomy" id="1095629"/>
    <lineage>
        <taxon>Eukaryota</taxon>
        <taxon>Fungi</taxon>
        <taxon>Dikarya</taxon>
        <taxon>Basidiomycota</taxon>
        <taxon>Agaricomycotina</taxon>
        <taxon>Agaricomycetes</taxon>
        <taxon>Agaricomycetidae</taxon>
        <taxon>Agaricales</taxon>
        <taxon>Agaricineae</taxon>
        <taxon>Hydnangiaceae</taxon>
        <taxon>Laccaria</taxon>
    </lineage>
</organism>
<dbReference type="AlphaFoldDB" id="A0A0C9XCQ6"/>
<evidence type="ECO:0000313" key="1">
    <source>
        <dbReference type="EMBL" id="KIJ95491.1"/>
    </source>
</evidence>
<sequence length="59" mass="6330">MPATPQSRSAPRGILRRPSTLVLLTNAGDAARPFRMESGVMIRANSLSCLSVDNQSPAY</sequence>
<dbReference type="HOGENOM" id="CLU_2961141_0_0_1"/>
<reference evidence="1 2" key="1">
    <citation type="submission" date="2014-04" db="EMBL/GenBank/DDBJ databases">
        <authorList>
            <consortium name="DOE Joint Genome Institute"/>
            <person name="Kuo A."/>
            <person name="Kohler A."/>
            <person name="Nagy L.G."/>
            <person name="Floudas D."/>
            <person name="Copeland A."/>
            <person name="Barry K.W."/>
            <person name="Cichocki N."/>
            <person name="Veneault-Fourrey C."/>
            <person name="LaButti K."/>
            <person name="Lindquist E.A."/>
            <person name="Lipzen A."/>
            <person name="Lundell T."/>
            <person name="Morin E."/>
            <person name="Murat C."/>
            <person name="Sun H."/>
            <person name="Tunlid A."/>
            <person name="Henrissat B."/>
            <person name="Grigoriev I.V."/>
            <person name="Hibbett D.S."/>
            <person name="Martin F."/>
            <person name="Nordberg H.P."/>
            <person name="Cantor M.N."/>
            <person name="Hua S.X."/>
        </authorList>
    </citation>
    <scope>NUCLEOTIDE SEQUENCE [LARGE SCALE GENOMIC DNA]</scope>
    <source>
        <strain evidence="1 2">LaAM-08-1</strain>
    </source>
</reference>
<protein>
    <submittedName>
        <fullName evidence="1">Uncharacterized protein</fullName>
    </submittedName>
</protein>
<proteinExistence type="predicted"/>
<evidence type="ECO:0000313" key="2">
    <source>
        <dbReference type="Proteomes" id="UP000054477"/>
    </source>
</evidence>
<dbReference type="EMBL" id="KN838754">
    <property type="protein sequence ID" value="KIJ95491.1"/>
    <property type="molecule type" value="Genomic_DNA"/>
</dbReference>
<dbReference type="Proteomes" id="UP000054477">
    <property type="component" value="Unassembled WGS sequence"/>
</dbReference>
<reference evidence="2" key="2">
    <citation type="submission" date="2015-01" db="EMBL/GenBank/DDBJ databases">
        <title>Evolutionary Origins and Diversification of the Mycorrhizal Mutualists.</title>
        <authorList>
            <consortium name="DOE Joint Genome Institute"/>
            <consortium name="Mycorrhizal Genomics Consortium"/>
            <person name="Kohler A."/>
            <person name="Kuo A."/>
            <person name="Nagy L.G."/>
            <person name="Floudas D."/>
            <person name="Copeland A."/>
            <person name="Barry K.W."/>
            <person name="Cichocki N."/>
            <person name="Veneault-Fourrey C."/>
            <person name="LaButti K."/>
            <person name="Lindquist E.A."/>
            <person name="Lipzen A."/>
            <person name="Lundell T."/>
            <person name="Morin E."/>
            <person name="Murat C."/>
            <person name="Riley R."/>
            <person name="Ohm R."/>
            <person name="Sun H."/>
            <person name="Tunlid A."/>
            <person name="Henrissat B."/>
            <person name="Grigoriev I.V."/>
            <person name="Hibbett D.S."/>
            <person name="Martin F."/>
        </authorList>
    </citation>
    <scope>NUCLEOTIDE SEQUENCE [LARGE SCALE GENOMIC DNA]</scope>
    <source>
        <strain evidence="2">LaAM-08-1</strain>
    </source>
</reference>
<gene>
    <name evidence="1" type="ORF">K443DRAFT_11351</name>
</gene>
<keyword evidence="2" id="KW-1185">Reference proteome</keyword>
<accession>A0A0C9XCQ6</accession>